<organism evidence="2 3">
    <name type="scientific">Reichenbachiella agariperforans</name>
    <dbReference type="NCBI Taxonomy" id="156994"/>
    <lineage>
        <taxon>Bacteria</taxon>
        <taxon>Pseudomonadati</taxon>
        <taxon>Bacteroidota</taxon>
        <taxon>Cytophagia</taxon>
        <taxon>Cytophagales</taxon>
        <taxon>Reichenbachiellaceae</taxon>
        <taxon>Reichenbachiella</taxon>
    </lineage>
</organism>
<keyword evidence="3" id="KW-1185">Reference proteome</keyword>
<proteinExistence type="predicted"/>
<dbReference type="InterPro" id="IPR038712">
    <property type="entry name" value="PixA-like_sf"/>
</dbReference>
<name>A0A1M6N2N1_REIAG</name>
<reference evidence="3" key="1">
    <citation type="submission" date="2016-11" db="EMBL/GenBank/DDBJ databases">
        <authorList>
            <person name="Varghese N."/>
            <person name="Submissions S."/>
        </authorList>
    </citation>
    <scope>NUCLEOTIDE SEQUENCE [LARGE SCALE GENOMIC DNA]</scope>
    <source>
        <strain evidence="3">DSM 26134</strain>
    </source>
</reference>
<evidence type="ECO:0000313" key="3">
    <source>
        <dbReference type="Proteomes" id="UP000184474"/>
    </source>
</evidence>
<sequence length="198" mass="21703">MRIKKEAKAKPEKPIGKQSRGLKNNIAMNNIINVQITIDTDAIIRDFSTPSQDPNAPTGIGHQYEFMVVTDGASISGQGGADLNFRAQVGDNVRFHGTSASDNFENAILVYGIKRFGGDQVFSPFMSFTYTKNGVSPSGFDVLPAHIGSEQFWFYEGRVITAGVENFQVVFALYTRGASGEPEVYGYFQWDPTVTVEG</sequence>
<feature type="region of interest" description="Disordered" evidence="1">
    <location>
        <begin position="1"/>
        <end position="21"/>
    </location>
</feature>
<feature type="compositionally biased region" description="Basic and acidic residues" evidence="1">
    <location>
        <begin position="1"/>
        <end position="15"/>
    </location>
</feature>
<evidence type="ECO:0000256" key="1">
    <source>
        <dbReference type="SAM" id="MobiDB-lite"/>
    </source>
</evidence>
<dbReference type="EMBL" id="FRAA01000002">
    <property type="protein sequence ID" value="SHJ89934.1"/>
    <property type="molecule type" value="Genomic_DNA"/>
</dbReference>
<evidence type="ECO:0000313" key="2">
    <source>
        <dbReference type="EMBL" id="SHJ89934.1"/>
    </source>
</evidence>
<dbReference type="Gene3D" id="2.60.40.3910">
    <property type="entry name" value="Inclusion body protein"/>
    <property type="match status" value="1"/>
</dbReference>
<dbReference type="STRING" id="156994.SAMN04488028_10271"/>
<protein>
    <submittedName>
        <fullName evidence="2">Inclusion body protein</fullName>
    </submittedName>
</protein>
<dbReference type="AlphaFoldDB" id="A0A1M6N2N1"/>
<gene>
    <name evidence="2" type="ORF">SAMN04488028_10271</name>
</gene>
<dbReference type="InterPro" id="IPR021087">
    <property type="entry name" value="Uncharacterised_PixA/AidA"/>
</dbReference>
<dbReference type="Proteomes" id="UP000184474">
    <property type="component" value="Unassembled WGS sequence"/>
</dbReference>
<dbReference type="Pfam" id="PF12306">
    <property type="entry name" value="PixA"/>
    <property type="match status" value="1"/>
</dbReference>
<accession>A0A1M6N2N1</accession>